<evidence type="ECO:0000256" key="3">
    <source>
        <dbReference type="ARBA" id="ARBA00001522"/>
    </source>
</evidence>
<dbReference type="InterPro" id="IPR003203">
    <property type="entry name" value="CobU/CobP"/>
</dbReference>
<evidence type="ECO:0000256" key="12">
    <source>
        <dbReference type="ARBA" id="ARBA00022741"/>
    </source>
</evidence>
<evidence type="ECO:0000313" key="18">
    <source>
        <dbReference type="EMBL" id="PLT30815.1"/>
    </source>
</evidence>
<evidence type="ECO:0000256" key="2">
    <source>
        <dbReference type="ARBA" id="ARBA00000711"/>
    </source>
</evidence>
<evidence type="ECO:0000313" key="19">
    <source>
        <dbReference type="Proteomes" id="UP000234748"/>
    </source>
</evidence>
<comment type="pathway">
    <text evidence="5">Cofactor biosynthesis; adenosylcobalamin biosynthesis; adenosylcobalamin from cob(II)yrinate a,c-diamide: step 6/7.</text>
</comment>
<evidence type="ECO:0000256" key="14">
    <source>
        <dbReference type="ARBA" id="ARBA00022840"/>
    </source>
</evidence>
<sequence length="141" mass="16706">MDLQLIIGGAYSGKRKYVRDRYLNYHLISAYNHDSIDEALSINKPVVVLEGFEQWIQEELSRKGSKEIRDLFAGYLHELLKMEREENIQVYLLMLEIGRGIVPVEERDRKWRDITGWVQQDAQNLCESVYYSWHGLVKKMK</sequence>
<dbReference type="Gene3D" id="3.40.50.300">
    <property type="entry name" value="P-loop containing nucleotide triphosphate hydrolases"/>
    <property type="match status" value="1"/>
</dbReference>
<organism evidence="18 19">
    <name type="scientific">Peribacillus deserti</name>
    <dbReference type="NCBI Taxonomy" id="673318"/>
    <lineage>
        <taxon>Bacteria</taxon>
        <taxon>Bacillati</taxon>
        <taxon>Bacillota</taxon>
        <taxon>Bacilli</taxon>
        <taxon>Bacillales</taxon>
        <taxon>Bacillaceae</taxon>
        <taxon>Peribacillus</taxon>
    </lineage>
</organism>
<gene>
    <name evidence="18" type="ORF">CUU66_05775</name>
</gene>
<dbReference type="SUPFAM" id="SSF52540">
    <property type="entry name" value="P-loop containing nucleoside triphosphate hydrolases"/>
    <property type="match status" value="1"/>
</dbReference>
<comment type="similarity">
    <text evidence="7">Belongs to the CobU/CobP family.</text>
</comment>
<evidence type="ECO:0000256" key="5">
    <source>
        <dbReference type="ARBA" id="ARBA00004692"/>
    </source>
</evidence>
<dbReference type="GO" id="GO:0009236">
    <property type="term" value="P:cobalamin biosynthetic process"/>
    <property type="evidence" value="ECO:0007669"/>
    <property type="project" value="UniProtKB-UniPathway"/>
</dbReference>
<dbReference type="EMBL" id="PGUY01000016">
    <property type="protein sequence ID" value="PLT30815.1"/>
    <property type="molecule type" value="Genomic_DNA"/>
</dbReference>
<evidence type="ECO:0000256" key="16">
    <source>
        <dbReference type="ARBA" id="ARBA00029570"/>
    </source>
</evidence>
<dbReference type="AlphaFoldDB" id="A0A2N5M8Z6"/>
<dbReference type="GO" id="GO:0005525">
    <property type="term" value="F:GTP binding"/>
    <property type="evidence" value="ECO:0007669"/>
    <property type="project" value="UniProtKB-KW"/>
</dbReference>
<keyword evidence="15" id="KW-0342">GTP-binding</keyword>
<evidence type="ECO:0000256" key="1">
    <source>
        <dbReference type="ARBA" id="ARBA00000312"/>
    </source>
</evidence>
<comment type="caution">
    <text evidence="18">The sequence shown here is derived from an EMBL/GenBank/DDBJ whole genome shotgun (WGS) entry which is preliminary data.</text>
</comment>
<dbReference type="Pfam" id="PF02283">
    <property type="entry name" value="CobU"/>
    <property type="match status" value="1"/>
</dbReference>
<evidence type="ECO:0000256" key="17">
    <source>
        <dbReference type="ARBA" id="ARBA00030571"/>
    </source>
</evidence>
<dbReference type="EC" id="2.7.7.62" evidence="9"/>
<proteinExistence type="inferred from homology"/>
<accession>A0A2N5M8Z6</accession>
<dbReference type="OrthoDB" id="1766664at2"/>
<evidence type="ECO:0000256" key="7">
    <source>
        <dbReference type="ARBA" id="ARBA00007490"/>
    </source>
</evidence>
<evidence type="ECO:0000256" key="8">
    <source>
        <dbReference type="ARBA" id="ARBA00012016"/>
    </source>
</evidence>
<keyword evidence="19" id="KW-1185">Reference proteome</keyword>
<keyword evidence="10" id="KW-0169">Cobalamin biosynthesis</keyword>
<keyword evidence="12" id="KW-0547">Nucleotide-binding</keyword>
<dbReference type="GO" id="GO:0008820">
    <property type="term" value="F:cobinamide phosphate guanylyltransferase activity"/>
    <property type="evidence" value="ECO:0007669"/>
    <property type="project" value="UniProtKB-EC"/>
</dbReference>
<dbReference type="EC" id="2.7.1.156" evidence="8"/>
<evidence type="ECO:0000256" key="9">
    <source>
        <dbReference type="ARBA" id="ARBA00012523"/>
    </source>
</evidence>
<protein>
    <recommendedName>
        <fullName evidence="16">Adenosylcobinamide kinase</fullName>
        <ecNumber evidence="8">2.7.1.156</ecNumber>
        <ecNumber evidence="9">2.7.7.62</ecNumber>
    </recommendedName>
    <alternativeName>
        <fullName evidence="17">Adenosylcobinamide-phosphate guanylyltransferase</fullName>
    </alternativeName>
</protein>
<comment type="pathway">
    <text evidence="6">Cofactor biosynthesis; adenosylcobalamin biosynthesis; adenosylcobalamin from cob(II)yrinate a,c-diamide: step 5/7.</text>
</comment>
<evidence type="ECO:0000256" key="15">
    <source>
        <dbReference type="ARBA" id="ARBA00023134"/>
    </source>
</evidence>
<dbReference type="InterPro" id="IPR027417">
    <property type="entry name" value="P-loop_NTPase"/>
</dbReference>
<evidence type="ECO:0000256" key="10">
    <source>
        <dbReference type="ARBA" id="ARBA00022573"/>
    </source>
</evidence>
<keyword evidence="14" id="KW-0067">ATP-binding</keyword>
<comment type="catalytic activity">
    <reaction evidence="2">
        <text>adenosylcob(III)inamide phosphate + GTP + H(+) = adenosylcob(III)inamide-GDP + diphosphate</text>
        <dbReference type="Rhea" id="RHEA:22712"/>
        <dbReference type="ChEBI" id="CHEBI:15378"/>
        <dbReference type="ChEBI" id="CHEBI:33019"/>
        <dbReference type="ChEBI" id="CHEBI:37565"/>
        <dbReference type="ChEBI" id="CHEBI:58502"/>
        <dbReference type="ChEBI" id="CHEBI:60487"/>
        <dbReference type="EC" id="2.7.7.62"/>
    </reaction>
</comment>
<dbReference type="UniPathway" id="UPA00148">
    <property type="reaction ID" value="UER00236"/>
</dbReference>
<keyword evidence="11" id="KW-0808">Transferase</keyword>
<dbReference type="GO" id="GO:0043752">
    <property type="term" value="F:adenosylcobinamide kinase activity"/>
    <property type="evidence" value="ECO:0007669"/>
    <property type="project" value="UniProtKB-EC"/>
</dbReference>
<dbReference type="GO" id="GO:0005524">
    <property type="term" value="F:ATP binding"/>
    <property type="evidence" value="ECO:0007669"/>
    <property type="project" value="UniProtKB-KW"/>
</dbReference>
<evidence type="ECO:0000256" key="4">
    <source>
        <dbReference type="ARBA" id="ARBA00003889"/>
    </source>
</evidence>
<comment type="catalytic activity">
    <reaction evidence="1">
        <text>adenosylcob(III)inamide + ATP = adenosylcob(III)inamide phosphate + ADP + H(+)</text>
        <dbReference type="Rhea" id="RHEA:15769"/>
        <dbReference type="ChEBI" id="CHEBI:2480"/>
        <dbReference type="ChEBI" id="CHEBI:15378"/>
        <dbReference type="ChEBI" id="CHEBI:30616"/>
        <dbReference type="ChEBI" id="CHEBI:58502"/>
        <dbReference type="ChEBI" id="CHEBI:456216"/>
        <dbReference type="EC" id="2.7.1.156"/>
    </reaction>
</comment>
<keyword evidence="13 18" id="KW-0418">Kinase</keyword>
<reference evidence="18 19" key="1">
    <citation type="submission" date="2017-11" db="EMBL/GenBank/DDBJ databases">
        <title>Comparitive Functional Genomics of Dry Heat Resistant strains isolated from the Viking Spacecraft.</title>
        <authorList>
            <person name="Seuylemezian A."/>
            <person name="Cooper K."/>
            <person name="Vaishampayan P."/>
        </authorList>
    </citation>
    <scope>NUCLEOTIDE SEQUENCE [LARGE SCALE GENOMIC DNA]</scope>
    <source>
        <strain evidence="18 19">V1-29</strain>
    </source>
</reference>
<evidence type="ECO:0000256" key="11">
    <source>
        <dbReference type="ARBA" id="ARBA00022679"/>
    </source>
</evidence>
<dbReference type="PANTHER" id="PTHR34848">
    <property type="match status" value="1"/>
</dbReference>
<name>A0A2N5M8Z6_9BACI</name>
<comment type="catalytic activity">
    <reaction evidence="3">
        <text>adenosylcob(III)inamide + GTP = adenosylcob(III)inamide phosphate + GDP + H(+)</text>
        <dbReference type="Rhea" id="RHEA:15765"/>
        <dbReference type="ChEBI" id="CHEBI:2480"/>
        <dbReference type="ChEBI" id="CHEBI:15378"/>
        <dbReference type="ChEBI" id="CHEBI:37565"/>
        <dbReference type="ChEBI" id="CHEBI:58189"/>
        <dbReference type="ChEBI" id="CHEBI:58502"/>
        <dbReference type="EC" id="2.7.1.156"/>
    </reaction>
</comment>
<dbReference type="Proteomes" id="UP000234748">
    <property type="component" value="Unassembled WGS sequence"/>
</dbReference>
<evidence type="ECO:0000256" key="13">
    <source>
        <dbReference type="ARBA" id="ARBA00022777"/>
    </source>
</evidence>
<dbReference type="PANTHER" id="PTHR34848:SF1">
    <property type="entry name" value="BIFUNCTIONAL ADENOSYLCOBALAMIN BIOSYNTHESIS PROTEIN COBU"/>
    <property type="match status" value="1"/>
</dbReference>
<comment type="function">
    <text evidence="4">Catalyzes ATP-dependent phosphorylation of adenosylcobinamide and addition of GMP to adenosylcobinamide phosphate.</text>
</comment>
<evidence type="ECO:0000256" key="6">
    <source>
        <dbReference type="ARBA" id="ARBA00005159"/>
    </source>
</evidence>